<accession>A0AAU6Q2C8</accession>
<keyword evidence="1" id="KW-1133">Transmembrane helix</keyword>
<gene>
    <name evidence="2" type="ORF">WDJ50_13510</name>
</gene>
<proteinExistence type="predicted"/>
<reference evidence="2" key="1">
    <citation type="submission" date="2024-03" db="EMBL/GenBank/DDBJ databases">
        <title>Deinococcus weizhi sp. nov., isolated from human skin.</title>
        <authorList>
            <person name="Wei Z."/>
            <person name="Tian F."/>
            <person name="Yang C."/>
            <person name="Xin L.T."/>
            <person name="Wen Z.J."/>
            <person name="Lan K.C."/>
            <person name="Yu L."/>
            <person name="Zhe W."/>
            <person name="Dan F.D."/>
            <person name="Jun W."/>
            <person name="Rui Z."/>
            <person name="Yong X.J."/>
            <person name="Ting Y."/>
            <person name="Wei X."/>
            <person name="Xu Z.G."/>
            <person name="Xin Z."/>
            <person name="Dong F.G."/>
            <person name="Ni X.M."/>
            <person name="Zheng M.G."/>
            <person name="Chun Y."/>
            <person name="Qian W.X."/>
        </authorList>
    </citation>
    <scope>NUCLEOTIDE SEQUENCE</scope>
    <source>
        <strain evidence="2">VB142</strain>
    </source>
</reference>
<dbReference type="EMBL" id="CP149782">
    <property type="protein sequence ID" value="WYF44391.1"/>
    <property type="molecule type" value="Genomic_DNA"/>
</dbReference>
<sequence>MRLLPSLLLLLLGLLLSALTLGIFAVLGGSGPLWLRSLGSVALGGPGPNGFVRGLLLLLLASAALALATLRRPMPRPVLDAAPPQG</sequence>
<evidence type="ECO:0000256" key="1">
    <source>
        <dbReference type="SAM" id="Phobius"/>
    </source>
</evidence>
<keyword evidence="1" id="KW-0812">Transmembrane</keyword>
<evidence type="ECO:0000313" key="2">
    <source>
        <dbReference type="EMBL" id="WYF44391.1"/>
    </source>
</evidence>
<keyword evidence="1" id="KW-0472">Membrane</keyword>
<feature type="transmembrane region" description="Helical" evidence="1">
    <location>
        <begin position="52"/>
        <end position="70"/>
    </location>
</feature>
<dbReference type="RefSeq" id="WP_303103251.1">
    <property type="nucleotide sequence ID" value="NZ_CP149782.1"/>
</dbReference>
<dbReference type="AlphaFoldDB" id="A0AAU6Q2C8"/>
<organism evidence="2">
    <name type="scientific">Deinococcus sp. VB142</name>
    <dbReference type="NCBI Taxonomy" id="3112952"/>
    <lineage>
        <taxon>Bacteria</taxon>
        <taxon>Thermotogati</taxon>
        <taxon>Deinococcota</taxon>
        <taxon>Deinococci</taxon>
        <taxon>Deinococcales</taxon>
        <taxon>Deinococcaceae</taxon>
        <taxon>Deinococcus</taxon>
    </lineage>
</organism>
<name>A0AAU6Q2C8_9DEIO</name>
<protein>
    <submittedName>
        <fullName evidence="2">Uncharacterized protein</fullName>
    </submittedName>
</protein>